<dbReference type="SUPFAM" id="SSF54001">
    <property type="entry name" value="Cysteine proteinases"/>
    <property type="match status" value="1"/>
</dbReference>
<dbReference type="RefSeq" id="WP_010190943.1">
    <property type="nucleotide sequence ID" value="NC_012590.1"/>
</dbReference>
<dbReference type="STRING" id="548476.cauri_1976"/>
<evidence type="ECO:0000313" key="9">
    <source>
        <dbReference type="Proteomes" id="UP000002077"/>
    </source>
</evidence>
<feature type="coiled-coil region" evidence="6">
    <location>
        <begin position="2021"/>
        <end position="2095"/>
    </location>
</feature>
<accession>C3PIB5</accession>
<dbReference type="PROSITE" id="PS51935">
    <property type="entry name" value="NLPC_P60"/>
    <property type="match status" value="1"/>
</dbReference>
<dbReference type="NCBIfam" id="TIGR01760">
    <property type="entry name" value="tape_meas_TP901"/>
    <property type="match status" value="1"/>
</dbReference>
<organism evidence="8 9">
    <name type="scientific">Corynebacterium aurimucosum (strain ATCC 700975 / DSM 44827 / CIP 107346 / CN-1)</name>
    <name type="common">Corynebacterium nigricans</name>
    <dbReference type="NCBI Taxonomy" id="548476"/>
    <lineage>
        <taxon>Bacteria</taxon>
        <taxon>Bacillati</taxon>
        <taxon>Actinomycetota</taxon>
        <taxon>Actinomycetes</taxon>
        <taxon>Mycobacteriales</taxon>
        <taxon>Corynebacteriaceae</taxon>
        <taxon>Corynebacterium</taxon>
    </lineage>
</organism>
<keyword evidence="2" id="KW-1188">Viral release from host cell</keyword>
<evidence type="ECO:0000256" key="4">
    <source>
        <dbReference type="ARBA" id="ARBA00022801"/>
    </source>
</evidence>
<evidence type="ECO:0000313" key="8">
    <source>
        <dbReference type="EMBL" id="ACP33569.1"/>
    </source>
</evidence>
<dbReference type="InterPro" id="IPR038765">
    <property type="entry name" value="Papain-like_cys_pep_sf"/>
</dbReference>
<evidence type="ECO:0000256" key="6">
    <source>
        <dbReference type="SAM" id="Coils"/>
    </source>
</evidence>
<keyword evidence="5" id="KW-0788">Thiol protease</keyword>
<keyword evidence="3" id="KW-0645">Protease</keyword>
<evidence type="ECO:0000256" key="2">
    <source>
        <dbReference type="ARBA" id="ARBA00022612"/>
    </source>
</evidence>
<sequence>MAALDLGDLGFKITVETGEFDRAMGRVEQAARKVDKQLDNTGKKKLSVKADGGQLDKLQSSARDAAGALDQVGSKRVAPSVETGGLGQVKTAAAEAAGSMGELNSHAGETGSVFSGAAGGIAKFVGAAVSLGSIATAAKAVASAGMDFQSQMNTLSAVSGATGAQLAAVGTKARELGTDASLTATSASDAAAAMTELAKGGFTVEQSMTAAKGTLQLAAAAQVEAADAATIQSQALQAFNLGADEAARVSDILAGAANASSAEMTGIAQGLQQAGTVANQFGLTIDDTATSLAMLANAGIQGSDAGTLLKSAMLALTDQGKPAQAAIEELGLTVYDANGKFVGMSDLLGQLKSASESMTEEQYQAATAVLFGSDAMRLAGVAAVQGSEGFDTLKEAVTRQGQAAEVAAAQTQGLPGVWERVQNTMEDLSLGVFDQVDDQLVRMGNGAVDALDAAAPKIEAFASSMAGLAGTSMDGLGKTVELWGKLPGPVKDTAVALGAVNMAMKLLRTERGANAVTKLAESFANTKSSLKIFGSSMSEAYGYMRQANPEMSRAGAAMRVLGGQGGVAAAGMSKLKAAGMGVMDMFGGPWGIALAAATAVITDVIAFNRRASQAQEDYKDATRSAAEAQERLNSALAGTHAPFTKEQFEDAKLVAEGYTASIRMNGETMAGWRGEAIKAVDVAGLLGSSQSKAWQETIKQAEIMGEASLLTGDALKAQGKDWEDLGEIVARGGQEYKDVIAQLNSVEGHWWNDQGEAAQKAVADLESARHEYEMAIDAARSADPAFQAIGESIGVLADEAASAEDKLSALKRIMDEMSGGALSKDQAQAALVGDIEQQAEQVEALAKAVAEVGPIELDPDGTIDATTSSGAKAVSMITELGDSMAEAAVAGVDVDEIFALQADNMEGLRNALGLTEEQFQNLMQSYGITREVLALPLEMKGADTVEQQIAKLETGLAGLKEGNSVEIAPPDPAVVLALEDMGYKIEHLPNGNIEITSTADVNIEELDDLHSKVDEIDGLHAKATAELDTTEFGLNAEQARAIGEELDGLDVSPEADLIIEKLLQGKDVSVGELNMLSQEKAVPTADLEKSLLDAGVSDALVKTANLGEQRPTPKSDMDNSSFMAKARAMMDMIGMLTRPMTTTVTFVGRKVGQWLSREHGGQIPALAIGGNTGYRLPGTGPGTNIVDGFMGVTDDGFPIARVNRNEWVINDKSSEKFNGTLAAINANDPRGIMANLAHELPALETGGRTKSEEVKSILAPYNNGPYVMGGFSPSSFDCSGAVSAGVNTYLGLDPFDSRMSTVNEGAWLAAKGFKSGRGNGNELVVGWYDYGGGANGHTAMMLPDGTFIESGGNTGQGMTIGGAAGPLDGRGFTNFMYLPGSDKDSGNGMTGDLGETDGYGTDIGDIADVAGGGARARASWKNVSAPEAGKTFHAPGLASNRVTATVGGSLGAANRAQARQYADQYGVPQSMVDQAFGFANPFVGQNSYRQTLGEPATKQILGIAKQLEGALGKGGIAAQVEAALNAKTPNWDVWLRVNEDTLAAFNELGEAQTNRKNASMEITEAEEKLAELRKNASKSDKDATEKLAEAYKNLEKAKSKELTKSYTAAKRADDIEKAEKKIRDLKEKADENDVKSAQRIAEAEQDLVEARQAEKEAIAEVNDAQIRYNAALTVAPIKAAASLADTLAEGMGRVADTMGLMAENMDRANKVADERLEAELADVQAKRGAVDAAQALRELERQNQQARHDDVLAQQQAEYDLAMARHEHAQNAGSAEIDLAGLRQKGILDVAQRATDADRVAMLSASSVAVAEMNLDASRAASAEAEFNRKVAVEEATADLNYSQEIAKLTSERLSVATMKLAQSAAEAAGVLGNSASALAKEQEGKQKQAKGAAGILGGIAQLGAALAMTVATGGAALPAALALGVRGLGSLTKGATSVAEGRAQEKAYKEQAKKEYDSLSKDDKRRVDTARGGLAAGVVAGALVGAAGGSGDDVAGMFDATSGLFNLPLYKKQMTAKYGAEAAELLAAKAEADINRRRKKLELDKARRDLNRVNTINPRKNELAEMAQTLKQQLAELQQENSQLAGVNNRLDTNNSLLDDKKRSVLMTLGGSGWGQDLEAGMRAAASAGGFGGVTRDEVGEWSSLNVEQGWRNLDKMRALVEPTLAPKDTAADAAAANGLIEGLPETAVGGRYARQLADSVVEGAQQAAQRSAQAGMEANRRRAYEDAAQAVLTQIGGAGDTTRIDTQFTGAVTVNAKLEDKVLSGLSSMVKNR</sequence>
<gene>
    <name evidence="8" type="ordered locus">cauri_1976</name>
</gene>
<dbReference type="KEGG" id="car:cauri_1976"/>
<comment type="similarity">
    <text evidence="1">Belongs to the peptidase C40 family.</text>
</comment>
<dbReference type="GO" id="GO:0008234">
    <property type="term" value="F:cysteine-type peptidase activity"/>
    <property type="evidence" value="ECO:0007669"/>
    <property type="project" value="UniProtKB-KW"/>
</dbReference>
<dbReference type="EMBL" id="CP001601">
    <property type="protein sequence ID" value="ACP33569.1"/>
    <property type="molecule type" value="Genomic_DNA"/>
</dbReference>
<keyword evidence="6" id="KW-0175">Coiled coil</keyword>
<evidence type="ECO:0000256" key="3">
    <source>
        <dbReference type="ARBA" id="ARBA00022670"/>
    </source>
</evidence>
<dbReference type="eggNOG" id="COG5283">
    <property type="taxonomic scope" value="Bacteria"/>
</dbReference>
<reference evidence="8 9" key="1">
    <citation type="journal article" date="2010" name="BMC Genomics">
        <title>Complete genome sequence and lifestyle of black-pigmented Corynebacterium aurimucosum ATCC 700975 (formerly C. nigricans CN-1) isolated from a vaginal swab of a woman with spontaneous abortion.</title>
        <authorList>
            <person name="Trost E."/>
            <person name="Gotker S."/>
            <person name="Schneider J."/>
            <person name="Schneiker-Bekel S."/>
            <person name="Szczepanowski R."/>
            <person name="Tilker A."/>
            <person name="Viehoever P."/>
            <person name="Arnold W."/>
            <person name="Bekel T."/>
            <person name="Blom J."/>
            <person name="Gartemann K.H."/>
            <person name="Linke B."/>
            <person name="Goesmann A."/>
            <person name="Puhler A."/>
            <person name="Shukla S.K."/>
            <person name="Tauch A."/>
        </authorList>
    </citation>
    <scope>NUCLEOTIDE SEQUENCE [LARGE SCALE GENOMIC DNA]</scope>
    <source>
        <strain evidence="9">ATCC 700975 / DSM 44827 / CIP 107346 / CN-1</strain>
    </source>
</reference>
<dbReference type="InterPro" id="IPR000064">
    <property type="entry name" value="NLP_P60_dom"/>
</dbReference>
<dbReference type="PANTHER" id="PTHR37813">
    <property type="entry name" value="FELS-2 PROPHAGE PROTEIN"/>
    <property type="match status" value="1"/>
</dbReference>
<keyword evidence="4" id="KW-0378">Hydrolase</keyword>
<dbReference type="PANTHER" id="PTHR37813:SF1">
    <property type="entry name" value="FELS-2 PROPHAGE PROTEIN"/>
    <property type="match status" value="1"/>
</dbReference>
<evidence type="ECO:0000256" key="1">
    <source>
        <dbReference type="ARBA" id="ARBA00007074"/>
    </source>
</evidence>
<proteinExistence type="inferred from homology"/>
<dbReference type="GeneID" id="31924617"/>
<feature type="coiled-coil region" evidence="6">
    <location>
        <begin position="1729"/>
        <end position="1772"/>
    </location>
</feature>
<feature type="domain" description="NlpC/P60" evidence="7">
    <location>
        <begin position="1248"/>
        <end position="1379"/>
    </location>
</feature>
<dbReference type="Pfam" id="PF10145">
    <property type="entry name" value="PhageMin_Tail"/>
    <property type="match status" value="1"/>
</dbReference>
<dbReference type="eggNOG" id="COG0791">
    <property type="taxonomic scope" value="Bacteria"/>
</dbReference>
<dbReference type="HOGENOM" id="CLU_230598_0_0_11"/>
<dbReference type="GO" id="GO:0006508">
    <property type="term" value="P:proteolysis"/>
    <property type="evidence" value="ECO:0007669"/>
    <property type="project" value="UniProtKB-KW"/>
</dbReference>
<dbReference type="Gene3D" id="3.90.1720.10">
    <property type="entry name" value="endopeptidase domain like (from Nostoc punctiforme)"/>
    <property type="match status" value="1"/>
</dbReference>
<dbReference type="InterPro" id="IPR010090">
    <property type="entry name" value="Phage_tape_meas"/>
</dbReference>
<evidence type="ECO:0000259" key="7">
    <source>
        <dbReference type="PROSITE" id="PS51935"/>
    </source>
</evidence>
<name>C3PIB5_CORA7</name>
<dbReference type="OrthoDB" id="4391734at2"/>
<protein>
    <recommendedName>
        <fullName evidence="7">NlpC/P60 domain-containing protein</fullName>
    </recommendedName>
</protein>
<keyword evidence="9" id="KW-1185">Reference proteome</keyword>
<evidence type="ECO:0000256" key="5">
    <source>
        <dbReference type="ARBA" id="ARBA00022807"/>
    </source>
</evidence>
<dbReference type="Proteomes" id="UP000002077">
    <property type="component" value="Chromosome"/>
</dbReference>
<feature type="coiled-coil region" evidence="6">
    <location>
        <begin position="1548"/>
        <end position="1667"/>
    </location>
</feature>